<comment type="similarity">
    <text evidence="1">Belongs to the universal stress protein A family.</text>
</comment>
<proteinExistence type="inferred from homology"/>
<evidence type="ECO:0000259" key="2">
    <source>
        <dbReference type="Pfam" id="PF00582"/>
    </source>
</evidence>
<dbReference type="InterPro" id="IPR014729">
    <property type="entry name" value="Rossmann-like_a/b/a_fold"/>
</dbReference>
<dbReference type="CDD" id="cd00293">
    <property type="entry name" value="USP-like"/>
    <property type="match status" value="2"/>
</dbReference>
<dbReference type="Proteomes" id="UP000182409">
    <property type="component" value="Unassembled WGS sequence"/>
</dbReference>
<dbReference type="OrthoDB" id="113367at2"/>
<evidence type="ECO:0000256" key="1">
    <source>
        <dbReference type="ARBA" id="ARBA00008791"/>
    </source>
</evidence>
<dbReference type="EMBL" id="FNSD01000001">
    <property type="protein sequence ID" value="SEB42061.1"/>
    <property type="molecule type" value="Genomic_DNA"/>
</dbReference>
<dbReference type="Gene3D" id="3.40.50.620">
    <property type="entry name" value="HUPs"/>
    <property type="match status" value="2"/>
</dbReference>
<name>A0A1H4J773_9BACT</name>
<protein>
    <submittedName>
        <fullName evidence="3">Nucleotide-binding universal stress protein, UspA family</fullName>
    </submittedName>
</protein>
<dbReference type="Pfam" id="PF00582">
    <property type="entry name" value="Usp"/>
    <property type="match status" value="2"/>
</dbReference>
<accession>A0A1H4J773</accession>
<organism evidence="3 4">
    <name type="scientific">Terriglobus roseus</name>
    <dbReference type="NCBI Taxonomy" id="392734"/>
    <lineage>
        <taxon>Bacteria</taxon>
        <taxon>Pseudomonadati</taxon>
        <taxon>Acidobacteriota</taxon>
        <taxon>Terriglobia</taxon>
        <taxon>Terriglobales</taxon>
        <taxon>Acidobacteriaceae</taxon>
        <taxon>Terriglobus</taxon>
    </lineage>
</organism>
<dbReference type="SUPFAM" id="SSF52402">
    <property type="entry name" value="Adenine nucleotide alpha hydrolases-like"/>
    <property type="match status" value="2"/>
</dbReference>
<feature type="domain" description="UspA" evidence="2">
    <location>
        <begin position="26"/>
        <end position="161"/>
    </location>
</feature>
<gene>
    <name evidence="3" type="ORF">SAMN05443244_0412</name>
</gene>
<dbReference type="PANTHER" id="PTHR46268">
    <property type="entry name" value="STRESS RESPONSE PROTEIN NHAX"/>
    <property type="match status" value="1"/>
</dbReference>
<evidence type="ECO:0000313" key="4">
    <source>
        <dbReference type="Proteomes" id="UP000182409"/>
    </source>
</evidence>
<feature type="domain" description="UspA" evidence="2">
    <location>
        <begin position="177"/>
        <end position="303"/>
    </location>
</feature>
<dbReference type="PRINTS" id="PR01438">
    <property type="entry name" value="UNVRSLSTRESS"/>
</dbReference>
<dbReference type="InterPro" id="IPR006015">
    <property type="entry name" value="Universal_stress_UspA"/>
</dbReference>
<evidence type="ECO:0000313" key="3">
    <source>
        <dbReference type="EMBL" id="SEB42061.1"/>
    </source>
</evidence>
<dbReference type="AlphaFoldDB" id="A0A1H4J773"/>
<sequence length="308" mass="33173">MSQSIFTIEPTGQSKPVVSVPPLSIHKIVVGYVNDDCGNRALRWAEEIAASVGAQLIVTHSVPPPPGVVDVYYEELKEDVLQEAHTKVAREIREHLRHSEKGVTQVVSFEGPAKLMLQTATRTNADLVVVGSHGRKGIEQFLFGSVSESLAFRCTCPVLVCGPACEATMRREGAVLFASTPSGLNVRAAEYAKAIAERLGSDLIAMHTAADRPPAEASDRLWKEDLAKETMRMALAEPTEASSKIRYGVQYGDPAAETLAMADREGVALIVLGSGERVAGADHFTWHPVGQILRSAHCPVLIVSDLSK</sequence>
<dbReference type="InterPro" id="IPR006016">
    <property type="entry name" value="UspA"/>
</dbReference>
<reference evidence="3 4" key="1">
    <citation type="submission" date="2016-10" db="EMBL/GenBank/DDBJ databases">
        <authorList>
            <person name="de Groot N.N."/>
        </authorList>
    </citation>
    <scope>NUCLEOTIDE SEQUENCE [LARGE SCALE GENOMIC DNA]</scope>
    <source>
        <strain evidence="3 4">AB35.6</strain>
    </source>
</reference>
<dbReference type="PANTHER" id="PTHR46268:SF6">
    <property type="entry name" value="UNIVERSAL STRESS PROTEIN UP12"/>
    <property type="match status" value="1"/>
</dbReference>
<dbReference type="RefSeq" id="WP_074652125.1">
    <property type="nucleotide sequence ID" value="NZ_FNSD01000001.1"/>
</dbReference>